<reference evidence="2 3" key="1">
    <citation type="submission" date="2018-04" db="EMBL/GenBank/DDBJ databases">
        <title>Bordetella sp. HZ20 isolated from seawater.</title>
        <authorList>
            <person name="Sun C."/>
        </authorList>
    </citation>
    <scope>NUCLEOTIDE SEQUENCE [LARGE SCALE GENOMIC DNA]</scope>
    <source>
        <strain evidence="2 3">HZ20</strain>
    </source>
</reference>
<dbReference type="RefSeq" id="WP_108620909.1">
    <property type="nucleotide sequence ID" value="NZ_CP028901.1"/>
</dbReference>
<dbReference type="Gene3D" id="3.40.50.360">
    <property type="match status" value="1"/>
</dbReference>
<protein>
    <submittedName>
        <fullName evidence="2">NADPH-dependent FMN reductase</fullName>
    </submittedName>
</protein>
<dbReference type="Pfam" id="PF03358">
    <property type="entry name" value="FMN_red"/>
    <property type="match status" value="1"/>
</dbReference>
<gene>
    <name evidence="2" type="ORF">DBV39_06905</name>
</gene>
<evidence type="ECO:0000259" key="1">
    <source>
        <dbReference type="Pfam" id="PF03358"/>
    </source>
</evidence>
<accession>A0A2R4XI57</accession>
<sequence>MSQFKIAIIAGSLRKDSYNVRLGQAISSMLPEGFEAKLIEIGDLPLYNQDEDYTPAASVARLREEIKGVDAVIFATPEYNRSIPGVLKNALDHASRPWGESVWQGKPAGVIGVAGGAIGTAMAQQHLRNILAALNMPTMGHPEAFLQYSDDLFDDQGGIGAKSRDFVQGWVDSFAKWVKTHVK</sequence>
<dbReference type="GO" id="GO:0005829">
    <property type="term" value="C:cytosol"/>
    <property type="evidence" value="ECO:0007669"/>
    <property type="project" value="TreeGrafter"/>
</dbReference>
<dbReference type="OrthoDB" id="9812295at2"/>
<dbReference type="PANTHER" id="PTHR30543">
    <property type="entry name" value="CHROMATE REDUCTASE"/>
    <property type="match status" value="1"/>
</dbReference>
<proteinExistence type="predicted"/>
<dbReference type="InterPro" id="IPR005025">
    <property type="entry name" value="FMN_Rdtase-like_dom"/>
</dbReference>
<dbReference type="AlphaFoldDB" id="A0A2R4XI57"/>
<keyword evidence="3" id="KW-1185">Reference proteome</keyword>
<organism evidence="2 3">
    <name type="scientific">Orrella marina</name>
    <dbReference type="NCBI Taxonomy" id="2163011"/>
    <lineage>
        <taxon>Bacteria</taxon>
        <taxon>Pseudomonadati</taxon>
        <taxon>Pseudomonadota</taxon>
        <taxon>Betaproteobacteria</taxon>
        <taxon>Burkholderiales</taxon>
        <taxon>Alcaligenaceae</taxon>
        <taxon>Orrella</taxon>
    </lineage>
</organism>
<name>A0A2R4XI57_9BURK</name>
<dbReference type="GO" id="GO:0010181">
    <property type="term" value="F:FMN binding"/>
    <property type="evidence" value="ECO:0007669"/>
    <property type="project" value="TreeGrafter"/>
</dbReference>
<dbReference type="Proteomes" id="UP000244571">
    <property type="component" value="Chromosome"/>
</dbReference>
<evidence type="ECO:0000313" key="3">
    <source>
        <dbReference type="Proteomes" id="UP000244571"/>
    </source>
</evidence>
<dbReference type="EMBL" id="CP028901">
    <property type="protein sequence ID" value="AWB33480.1"/>
    <property type="molecule type" value="Genomic_DNA"/>
</dbReference>
<dbReference type="InterPro" id="IPR050712">
    <property type="entry name" value="NAD(P)H-dep_reductase"/>
</dbReference>
<dbReference type="KEGG" id="boz:DBV39_06905"/>
<dbReference type="InterPro" id="IPR029039">
    <property type="entry name" value="Flavoprotein-like_sf"/>
</dbReference>
<dbReference type="PANTHER" id="PTHR30543:SF21">
    <property type="entry name" value="NAD(P)H-DEPENDENT FMN REDUCTASE LOT6"/>
    <property type="match status" value="1"/>
</dbReference>
<dbReference type="GO" id="GO:0016491">
    <property type="term" value="F:oxidoreductase activity"/>
    <property type="evidence" value="ECO:0007669"/>
    <property type="project" value="InterPro"/>
</dbReference>
<dbReference type="SUPFAM" id="SSF52218">
    <property type="entry name" value="Flavoproteins"/>
    <property type="match status" value="1"/>
</dbReference>
<evidence type="ECO:0000313" key="2">
    <source>
        <dbReference type="EMBL" id="AWB33480.1"/>
    </source>
</evidence>
<feature type="domain" description="NADPH-dependent FMN reductase-like" evidence="1">
    <location>
        <begin position="5"/>
        <end position="146"/>
    </location>
</feature>